<dbReference type="AlphaFoldDB" id="A0A2P2QDY9"/>
<name>A0A2P2QDY9_RHIMU</name>
<reference evidence="1" key="1">
    <citation type="submission" date="2018-02" db="EMBL/GenBank/DDBJ databases">
        <title>Rhizophora mucronata_Transcriptome.</title>
        <authorList>
            <person name="Meera S.P."/>
            <person name="Sreeshan A."/>
            <person name="Augustine A."/>
        </authorList>
    </citation>
    <scope>NUCLEOTIDE SEQUENCE</scope>
    <source>
        <tissue evidence="1">Leaf</tissue>
    </source>
</reference>
<protein>
    <submittedName>
        <fullName evidence="1">Uncharacterized protein</fullName>
    </submittedName>
</protein>
<dbReference type="EMBL" id="GGEC01084671">
    <property type="protein sequence ID" value="MBX65155.1"/>
    <property type="molecule type" value="Transcribed_RNA"/>
</dbReference>
<sequence>MYDNSNVAFSSWCPLNQKVLMHFHCLSINNKMA</sequence>
<accession>A0A2P2QDY9</accession>
<evidence type="ECO:0000313" key="1">
    <source>
        <dbReference type="EMBL" id="MBX65155.1"/>
    </source>
</evidence>
<proteinExistence type="predicted"/>
<organism evidence="1">
    <name type="scientific">Rhizophora mucronata</name>
    <name type="common">Asiatic mangrove</name>
    <dbReference type="NCBI Taxonomy" id="61149"/>
    <lineage>
        <taxon>Eukaryota</taxon>
        <taxon>Viridiplantae</taxon>
        <taxon>Streptophyta</taxon>
        <taxon>Embryophyta</taxon>
        <taxon>Tracheophyta</taxon>
        <taxon>Spermatophyta</taxon>
        <taxon>Magnoliopsida</taxon>
        <taxon>eudicotyledons</taxon>
        <taxon>Gunneridae</taxon>
        <taxon>Pentapetalae</taxon>
        <taxon>rosids</taxon>
        <taxon>fabids</taxon>
        <taxon>Malpighiales</taxon>
        <taxon>Rhizophoraceae</taxon>
        <taxon>Rhizophora</taxon>
    </lineage>
</organism>